<evidence type="ECO:0000256" key="6">
    <source>
        <dbReference type="ARBA" id="ARBA00022692"/>
    </source>
</evidence>
<evidence type="ECO:0000256" key="3">
    <source>
        <dbReference type="ARBA" id="ARBA00008281"/>
    </source>
</evidence>
<gene>
    <name evidence="12" type="ORF">NBRC116591_28920</name>
</gene>
<feature type="chain" id="PRO_5045746577" description="Flagellar protein FliL" evidence="11">
    <location>
        <begin position="25"/>
        <end position="140"/>
    </location>
</feature>
<reference evidence="12 13" key="1">
    <citation type="submission" date="2024-04" db="EMBL/GenBank/DDBJ databases">
        <title>Draft genome sequence of Sessilibacter corallicola NBRC 116591.</title>
        <authorList>
            <person name="Miyakawa T."/>
            <person name="Kusuya Y."/>
            <person name="Miura T."/>
        </authorList>
    </citation>
    <scope>NUCLEOTIDE SEQUENCE [LARGE SCALE GENOMIC DNA]</scope>
    <source>
        <strain evidence="12 13">KU-00831-HH</strain>
    </source>
</reference>
<keyword evidence="10" id="KW-0997">Cell inner membrane</keyword>
<dbReference type="RefSeq" id="WP_233088009.1">
    <property type="nucleotide sequence ID" value="NZ_BAABWN010000009.1"/>
</dbReference>
<keyword evidence="6" id="KW-0812">Transmembrane</keyword>
<keyword evidence="8" id="KW-1133">Transmembrane helix</keyword>
<comment type="subcellular location">
    <subcellularLocation>
        <location evidence="10">Cell inner membrane</location>
    </subcellularLocation>
    <subcellularLocation>
        <location evidence="2">Cell membrane</location>
        <topology evidence="2">Single-pass membrane protein</topology>
    </subcellularLocation>
</comment>
<dbReference type="PANTHER" id="PTHR35091:SF2">
    <property type="entry name" value="FLAGELLAR PROTEIN FLIL"/>
    <property type="match status" value="1"/>
</dbReference>
<dbReference type="Proteomes" id="UP001465153">
    <property type="component" value="Unassembled WGS sequence"/>
</dbReference>
<organism evidence="12 13">
    <name type="scientific">Sessilibacter corallicola</name>
    <dbReference type="NCBI Taxonomy" id="2904075"/>
    <lineage>
        <taxon>Bacteria</taxon>
        <taxon>Pseudomonadati</taxon>
        <taxon>Pseudomonadota</taxon>
        <taxon>Gammaproteobacteria</taxon>
        <taxon>Cellvibrionales</taxon>
        <taxon>Cellvibrionaceae</taxon>
        <taxon>Sessilibacter</taxon>
    </lineage>
</organism>
<keyword evidence="11" id="KW-0732">Signal</keyword>
<evidence type="ECO:0000256" key="8">
    <source>
        <dbReference type="ARBA" id="ARBA00022989"/>
    </source>
</evidence>
<keyword evidence="4" id="KW-1003">Cell membrane</keyword>
<evidence type="ECO:0000256" key="7">
    <source>
        <dbReference type="ARBA" id="ARBA00022779"/>
    </source>
</evidence>
<evidence type="ECO:0000256" key="9">
    <source>
        <dbReference type="ARBA" id="ARBA00023136"/>
    </source>
</evidence>
<evidence type="ECO:0000256" key="10">
    <source>
        <dbReference type="RuleBase" id="RU364125"/>
    </source>
</evidence>
<dbReference type="EMBL" id="BAABWN010000009">
    <property type="protein sequence ID" value="GAA6169081.1"/>
    <property type="molecule type" value="Genomic_DNA"/>
</dbReference>
<evidence type="ECO:0000256" key="2">
    <source>
        <dbReference type="ARBA" id="ARBA00004162"/>
    </source>
</evidence>
<evidence type="ECO:0000256" key="1">
    <source>
        <dbReference type="ARBA" id="ARBA00002254"/>
    </source>
</evidence>
<accession>A0ABQ0ABS9</accession>
<comment type="caution">
    <text evidence="12">The sequence shown here is derived from an EMBL/GenBank/DDBJ whole genome shotgun (WGS) entry which is preliminary data.</text>
</comment>
<proteinExistence type="inferred from homology"/>
<dbReference type="Pfam" id="PF03748">
    <property type="entry name" value="FliL"/>
    <property type="match status" value="1"/>
</dbReference>
<sequence length="140" mass="15614">MTFLYRLIMSLIILWVASTPIAFAEEEAAEGEPIAAIYIPIKPSFVVNYGGPGKLRYIKADISVRVKDSATANQVRHHLPYLRNNIVLLLSKQTNDAVDTQAGKELLRQAALEEVHAVLEEQEGSSGVVDLYFDNFIVQR</sequence>
<keyword evidence="13" id="KW-1185">Reference proteome</keyword>
<evidence type="ECO:0000313" key="12">
    <source>
        <dbReference type="EMBL" id="GAA6169081.1"/>
    </source>
</evidence>
<keyword evidence="5 10" id="KW-0145">Chemotaxis</keyword>
<feature type="signal peptide" evidence="11">
    <location>
        <begin position="1"/>
        <end position="24"/>
    </location>
</feature>
<evidence type="ECO:0000256" key="4">
    <source>
        <dbReference type="ARBA" id="ARBA00022475"/>
    </source>
</evidence>
<dbReference type="InterPro" id="IPR005503">
    <property type="entry name" value="FliL"/>
</dbReference>
<evidence type="ECO:0000256" key="5">
    <source>
        <dbReference type="ARBA" id="ARBA00022500"/>
    </source>
</evidence>
<evidence type="ECO:0000313" key="13">
    <source>
        <dbReference type="Proteomes" id="UP001465153"/>
    </source>
</evidence>
<comment type="similarity">
    <text evidence="3 10">Belongs to the FliL family.</text>
</comment>
<protein>
    <recommendedName>
        <fullName evidence="10">Flagellar protein FliL</fullName>
    </recommendedName>
</protein>
<name>A0ABQ0ABS9_9GAMM</name>
<evidence type="ECO:0000256" key="11">
    <source>
        <dbReference type="SAM" id="SignalP"/>
    </source>
</evidence>
<keyword evidence="7 10" id="KW-0283">Flagellar rotation</keyword>
<keyword evidence="9 10" id="KW-0472">Membrane</keyword>
<comment type="function">
    <text evidence="1 10">Controls the rotational direction of flagella during chemotaxis.</text>
</comment>
<dbReference type="PANTHER" id="PTHR35091">
    <property type="entry name" value="FLAGELLAR PROTEIN FLIL"/>
    <property type="match status" value="1"/>
</dbReference>